<evidence type="ECO:0000313" key="1">
    <source>
        <dbReference type="EMBL" id="CCB43281.1"/>
    </source>
</evidence>
<dbReference type="Proteomes" id="UP000009183">
    <property type="component" value="Chromosome 17"/>
</dbReference>
<dbReference type="PaxDb" id="29760-VIT_17s0000g02380.t01"/>
<protein>
    <submittedName>
        <fullName evidence="1">Uncharacterized protein</fullName>
    </submittedName>
</protein>
<dbReference type="EMBL" id="FN594950">
    <property type="protein sequence ID" value="CCB43281.1"/>
    <property type="molecule type" value="Genomic_DNA"/>
</dbReference>
<keyword evidence="2" id="KW-1185">Reference proteome</keyword>
<reference evidence="2" key="1">
    <citation type="journal article" date="2007" name="Nature">
        <title>The grapevine genome sequence suggests ancestral hexaploidization in major angiosperm phyla.</title>
        <authorList>
            <consortium name="The French-Italian Public Consortium for Grapevine Genome Characterization."/>
            <person name="Jaillon O."/>
            <person name="Aury J.-M."/>
            <person name="Noel B."/>
            <person name="Policriti A."/>
            <person name="Clepet C."/>
            <person name="Casagrande A."/>
            <person name="Choisne N."/>
            <person name="Aubourg S."/>
            <person name="Vitulo N."/>
            <person name="Jubin C."/>
            <person name="Vezzi A."/>
            <person name="Legeai F."/>
            <person name="Hugueney P."/>
            <person name="Dasilva C."/>
            <person name="Horner D."/>
            <person name="Mica E."/>
            <person name="Jublot D."/>
            <person name="Poulain J."/>
            <person name="Bruyere C."/>
            <person name="Billault A."/>
            <person name="Segurens B."/>
            <person name="Gouyvenoux M."/>
            <person name="Ugarte E."/>
            <person name="Cattonaro F."/>
            <person name="Anthouard V."/>
            <person name="Vico V."/>
            <person name="Del Fabbro C."/>
            <person name="Alaux M."/>
            <person name="Di Gaspero G."/>
            <person name="Dumas V."/>
            <person name="Felice N."/>
            <person name="Paillard S."/>
            <person name="Juman I."/>
            <person name="Moroldo M."/>
            <person name="Scalabrin S."/>
            <person name="Canaguier A."/>
            <person name="Le Clainche I."/>
            <person name="Malacrida G."/>
            <person name="Durand E."/>
            <person name="Pesole G."/>
            <person name="Laucou V."/>
            <person name="Chatelet P."/>
            <person name="Merdinoglu D."/>
            <person name="Delledonne M."/>
            <person name="Pezzotti M."/>
            <person name="Lecharny A."/>
            <person name="Scarpelli C."/>
            <person name="Artiguenave F."/>
            <person name="Pe M.E."/>
            <person name="Valle G."/>
            <person name="Morgante M."/>
            <person name="Caboche M."/>
            <person name="Adam-Blondon A.-F."/>
            <person name="Weissenbach J."/>
            <person name="Quetier F."/>
            <person name="Wincker P."/>
        </authorList>
    </citation>
    <scope>NUCLEOTIDE SEQUENCE [LARGE SCALE GENOMIC DNA]</scope>
    <source>
        <strain evidence="2">cv. Pinot noir / PN40024</strain>
    </source>
</reference>
<gene>
    <name evidence="1" type="ordered locus">VIT_17s0000g02380</name>
</gene>
<accession>F6GSK8</accession>
<dbReference type="HOGENOM" id="CLU_3225668_0_0_1"/>
<sequence>MGTLSTNMLVFLYLYGHRSLLLLSKRKVNLKAVLPWKRTYVLQK</sequence>
<dbReference type="InParanoid" id="F6GSK8"/>
<dbReference type="AlphaFoldDB" id="F6GSK8"/>
<organism evidence="1 2">
    <name type="scientific">Vitis vinifera</name>
    <name type="common">Grape</name>
    <dbReference type="NCBI Taxonomy" id="29760"/>
    <lineage>
        <taxon>Eukaryota</taxon>
        <taxon>Viridiplantae</taxon>
        <taxon>Streptophyta</taxon>
        <taxon>Embryophyta</taxon>
        <taxon>Tracheophyta</taxon>
        <taxon>Spermatophyta</taxon>
        <taxon>Magnoliopsida</taxon>
        <taxon>eudicotyledons</taxon>
        <taxon>Gunneridae</taxon>
        <taxon>Pentapetalae</taxon>
        <taxon>rosids</taxon>
        <taxon>Vitales</taxon>
        <taxon>Vitaceae</taxon>
        <taxon>Viteae</taxon>
        <taxon>Vitis</taxon>
    </lineage>
</organism>
<proteinExistence type="predicted"/>
<evidence type="ECO:0000313" key="2">
    <source>
        <dbReference type="Proteomes" id="UP000009183"/>
    </source>
</evidence>
<name>F6GSK8_VITVI</name>